<dbReference type="InterPro" id="IPR036426">
    <property type="entry name" value="Bulb-type_lectin_dom_sf"/>
</dbReference>
<reference evidence="2 3" key="1">
    <citation type="submission" date="2024-09" db="EMBL/GenBank/DDBJ databases">
        <title>Chromosome-scale assembly of Riccia fluitans.</title>
        <authorList>
            <person name="Paukszto L."/>
            <person name="Sawicki J."/>
            <person name="Karawczyk K."/>
            <person name="Piernik-Szablinska J."/>
            <person name="Szczecinska M."/>
            <person name="Mazdziarz M."/>
        </authorList>
    </citation>
    <scope>NUCLEOTIDE SEQUENCE [LARGE SCALE GENOMIC DNA]</scope>
    <source>
        <strain evidence="2">Rf_01</strain>
        <tissue evidence="2">Aerial parts of the thallus</tissue>
    </source>
</reference>
<keyword evidence="3" id="KW-1185">Reference proteome</keyword>
<evidence type="ECO:0008006" key="4">
    <source>
        <dbReference type="Google" id="ProtNLM"/>
    </source>
</evidence>
<comment type="caution">
    <text evidence="2">The sequence shown here is derived from an EMBL/GenBank/DDBJ whole genome shotgun (WGS) entry which is preliminary data.</text>
</comment>
<accession>A0ABD1YTY8</accession>
<feature type="chain" id="PRO_5044809578" description="Mannose-binding lectin" evidence="1">
    <location>
        <begin position="30"/>
        <end position="322"/>
    </location>
</feature>
<evidence type="ECO:0000313" key="3">
    <source>
        <dbReference type="Proteomes" id="UP001605036"/>
    </source>
</evidence>
<feature type="signal peptide" evidence="1">
    <location>
        <begin position="1"/>
        <end position="29"/>
    </location>
</feature>
<proteinExistence type="predicted"/>
<sequence length="322" mass="35380">MERSRVGVSTIFFLVCTYVLFCGSAGTDALKFSYTFGRGPMNCTDNFPNGFQKATTGSHYLAIYQYNSKTGLAGNSIWYAEEVEDEEEGGVAVQVPGTPSLIFTKDGNLELWSKGVLRWSLGTSRLGVKILEFTVSSKQKSAAGNLVLYNKQNHVVWQSMPMNQGEGFSLYTQYTPNFECTNKRQGVSCMGIDMVLSPGDQKHRNIISDYIDGKYALGFESTSAGFFLSIYKFNPSTNTTGAPIWRARTSNGQFVKVDENATFTIGQGTLTLKNSSGKQVWATGTVGGGYWLSFEYDTGILMLKSNLKAIVWQSKWSGGKGN</sequence>
<gene>
    <name evidence="2" type="ORF">R1flu_004321</name>
</gene>
<keyword evidence="1" id="KW-0732">Signal</keyword>
<organism evidence="2 3">
    <name type="scientific">Riccia fluitans</name>
    <dbReference type="NCBI Taxonomy" id="41844"/>
    <lineage>
        <taxon>Eukaryota</taxon>
        <taxon>Viridiplantae</taxon>
        <taxon>Streptophyta</taxon>
        <taxon>Embryophyta</taxon>
        <taxon>Marchantiophyta</taxon>
        <taxon>Marchantiopsida</taxon>
        <taxon>Marchantiidae</taxon>
        <taxon>Marchantiales</taxon>
        <taxon>Ricciaceae</taxon>
        <taxon>Riccia</taxon>
    </lineage>
</organism>
<dbReference type="Gene3D" id="2.90.10.10">
    <property type="entry name" value="Bulb-type lectin domain"/>
    <property type="match status" value="2"/>
</dbReference>
<dbReference type="Proteomes" id="UP001605036">
    <property type="component" value="Unassembled WGS sequence"/>
</dbReference>
<dbReference type="EMBL" id="JBHFFA010000003">
    <property type="protein sequence ID" value="KAL2632842.1"/>
    <property type="molecule type" value="Genomic_DNA"/>
</dbReference>
<protein>
    <recommendedName>
        <fullName evidence="4">Mannose-binding lectin</fullName>
    </recommendedName>
</protein>
<name>A0ABD1YTY8_9MARC</name>
<evidence type="ECO:0000313" key="2">
    <source>
        <dbReference type="EMBL" id="KAL2632842.1"/>
    </source>
</evidence>
<dbReference type="AlphaFoldDB" id="A0ABD1YTY8"/>
<evidence type="ECO:0000256" key="1">
    <source>
        <dbReference type="SAM" id="SignalP"/>
    </source>
</evidence>
<dbReference type="SUPFAM" id="SSF51110">
    <property type="entry name" value="alpha-D-mannose-specific plant lectins"/>
    <property type="match status" value="2"/>
</dbReference>